<comment type="caution">
    <text evidence="5">The sequence shown here is derived from an EMBL/GenBank/DDBJ whole genome shotgun (WGS) entry which is preliminary data.</text>
</comment>
<feature type="domain" description="Isopenicillin N synthase-like Fe(2+) 2OG dioxygenase" evidence="4">
    <location>
        <begin position="45"/>
        <end position="124"/>
    </location>
</feature>
<name>A0AAW0L2R1_QUESU</name>
<dbReference type="EMBL" id="PKMF04000180">
    <property type="protein sequence ID" value="KAK7844783.1"/>
    <property type="molecule type" value="Genomic_DNA"/>
</dbReference>
<dbReference type="InterPro" id="IPR027443">
    <property type="entry name" value="IPNS-like_sf"/>
</dbReference>
<accession>A0AAW0L2R1</accession>
<keyword evidence="6" id="KW-1185">Reference proteome</keyword>
<dbReference type="Pfam" id="PF03171">
    <property type="entry name" value="2OG-FeII_Oxy"/>
    <property type="match status" value="1"/>
</dbReference>
<protein>
    <submittedName>
        <fullName evidence="5">Protein srg1</fullName>
    </submittedName>
</protein>
<sequence length="162" mass="17776">MAQFPWLQLAATAFRSTNSGGGSGKFPMSLESKVQGLLLEIFVAVLGLPPHSAYSCLTIALQSSPGLKIMDMEEGKWGKVPKLHGALQVHVGDHLEVLSNGLYKSVVQRAILNCERTRISIVSLMSLGLDEKMGTAKEFVDEQHPKRYKESSFGDFLNSLRQ</sequence>
<dbReference type="Gene3D" id="2.60.120.330">
    <property type="entry name" value="B-lactam Antibiotic, Isopenicillin N Synthase, Chain"/>
    <property type="match status" value="1"/>
</dbReference>
<dbReference type="SUPFAM" id="SSF51197">
    <property type="entry name" value="Clavaminate synthase-like"/>
    <property type="match status" value="1"/>
</dbReference>
<dbReference type="InterPro" id="IPR044861">
    <property type="entry name" value="IPNS-like_FE2OG_OXY"/>
</dbReference>
<reference evidence="5 6" key="1">
    <citation type="journal article" date="2018" name="Sci. Data">
        <title>The draft genome sequence of cork oak.</title>
        <authorList>
            <person name="Ramos A.M."/>
            <person name="Usie A."/>
            <person name="Barbosa P."/>
            <person name="Barros P.M."/>
            <person name="Capote T."/>
            <person name="Chaves I."/>
            <person name="Simoes F."/>
            <person name="Abreu I."/>
            <person name="Carrasquinho I."/>
            <person name="Faro C."/>
            <person name="Guimaraes J.B."/>
            <person name="Mendonca D."/>
            <person name="Nobrega F."/>
            <person name="Rodrigues L."/>
            <person name="Saibo N.J.M."/>
            <person name="Varela M.C."/>
            <person name="Egas C."/>
            <person name="Matos J."/>
            <person name="Miguel C.M."/>
            <person name="Oliveira M.M."/>
            <person name="Ricardo C.P."/>
            <person name="Goncalves S."/>
        </authorList>
    </citation>
    <scope>NUCLEOTIDE SEQUENCE [LARGE SCALE GENOMIC DNA]</scope>
    <source>
        <strain evidence="6">cv. HL8</strain>
    </source>
</reference>
<evidence type="ECO:0000313" key="5">
    <source>
        <dbReference type="EMBL" id="KAK7844783.1"/>
    </source>
</evidence>
<keyword evidence="3" id="KW-0408">Iron</keyword>
<evidence type="ECO:0000313" key="6">
    <source>
        <dbReference type="Proteomes" id="UP000237347"/>
    </source>
</evidence>
<evidence type="ECO:0000256" key="3">
    <source>
        <dbReference type="ARBA" id="ARBA00023004"/>
    </source>
</evidence>
<keyword evidence="1" id="KW-0479">Metal-binding</keyword>
<evidence type="ECO:0000256" key="1">
    <source>
        <dbReference type="ARBA" id="ARBA00022723"/>
    </source>
</evidence>
<evidence type="ECO:0000259" key="4">
    <source>
        <dbReference type="Pfam" id="PF03171"/>
    </source>
</evidence>
<gene>
    <name evidence="5" type="primary">SRG1_7</name>
    <name evidence="5" type="ORF">CFP56_010376</name>
</gene>
<organism evidence="5 6">
    <name type="scientific">Quercus suber</name>
    <name type="common">Cork oak</name>
    <dbReference type="NCBI Taxonomy" id="58331"/>
    <lineage>
        <taxon>Eukaryota</taxon>
        <taxon>Viridiplantae</taxon>
        <taxon>Streptophyta</taxon>
        <taxon>Embryophyta</taxon>
        <taxon>Tracheophyta</taxon>
        <taxon>Spermatophyta</taxon>
        <taxon>Magnoliopsida</taxon>
        <taxon>eudicotyledons</taxon>
        <taxon>Gunneridae</taxon>
        <taxon>Pentapetalae</taxon>
        <taxon>rosids</taxon>
        <taxon>fabids</taxon>
        <taxon>Fagales</taxon>
        <taxon>Fagaceae</taxon>
        <taxon>Quercus</taxon>
    </lineage>
</organism>
<proteinExistence type="predicted"/>
<dbReference type="GO" id="GO:0031418">
    <property type="term" value="F:L-ascorbic acid binding"/>
    <property type="evidence" value="ECO:0007669"/>
    <property type="project" value="UniProtKB-KW"/>
</dbReference>
<dbReference type="Proteomes" id="UP000237347">
    <property type="component" value="Unassembled WGS sequence"/>
</dbReference>
<dbReference type="GO" id="GO:0046872">
    <property type="term" value="F:metal ion binding"/>
    <property type="evidence" value="ECO:0007669"/>
    <property type="project" value="UniProtKB-KW"/>
</dbReference>
<dbReference type="InterPro" id="IPR050295">
    <property type="entry name" value="Plant_2OG-oxidoreductases"/>
</dbReference>
<dbReference type="AlphaFoldDB" id="A0AAW0L2R1"/>
<evidence type="ECO:0000256" key="2">
    <source>
        <dbReference type="ARBA" id="ARBA00022896"/>
    </source>
</evidence>
<keyword evidence="2" id="KW-0847">Vitamin C</keyword>
<dbReference type="PANTHER" id="PTHR47991">
    <property type="entry name" value="OXOGLUTARATE/IRON-DEPENDENT DIOXYGENASE"/>
    <property type="match status" value="1"/>
</dbReference>